<organism evidence="2 3">
    <name type="scientific">Actinidia chinensis var. chinensis</name>
    <name type="common">Chinese soft-hair kiwi</name>
    <dbReference type="NCBI Taxonomy" id="1590841"/>
    <lineage>
        <taxon>Eukaryota</taxon>
        <taxon>Viridiplantae</taxon>
        <taxon>Streptophyta</taxon>
        <taxon>Embryophyta</taxon>
        <taxon>Tracheophyta</taxon>
        <taxon>Spermatophyta</taxon>
        <taxon>Magnoliopsida</taxon>
        <taxon>eudicotyledons</taxon>
        <taxon>Gunneridae</taxon>
        <taxon>Pentapetalae</taxon>
        <taxon>asterids</taxon>
        <taxon>Ericales</taxon>
        <taxon>Actinidiaceae</taxon>
        <taxon>Actinidia</taxon>
    </lineage>
</organism>
<dbReference type="STRING" id="1590841.A0A2R6QMG7"/>
<dbReference type="EMBL" id="NKQK01000014">
    <property type="protein sequence ID" value="PSS11116.1"/>
    <property type="molecule type" value="Genomic_DNA"/>
</dbReference>
<sequence>MNLRARRRPRYGAYVCAATAAVLLLLSVSLLHSRLGSHRDSLHHNQLLSAHDIVSHTLIDDADPDDVVSGKGSEDRIDELDDVEARVSDEEEEDEADQSRVSKYYFDHVNGVIRRAFDKRSIDQWEDYESFDAGVGSEDQSNMAFGSDDVAVDEDVRRKVVEVKGIEDMLLLKIGSRVSPLREGWGPWFDAKSDFLRRDRMFKSNLEILNPLNNPILQDPDGVGITGLTRGDRIVMKGLSNEFKKVPFLVKKPLGIIDSTHESNLNSKPKSEGNVSVNRKEFENVHEGRSEMKRAERRTLDDNASDFSGSRKIVDTGEGLSISNAVNFSLRDGSEGIKQKTVGRIGKVLDSSTSNSVQSGGLKKVEPNTRIKSEFSGQVYADGKRWGYFPSLHPRLSFPNFMDAFFRKGKCSMRVFMVWNSPPWMFSVRHQRGLESFLLHHGDACVVVFSETIELNFFEAFVKDGFKIAVVMPNLDELLKDTPTHIFASVWFEWKKTNFYATHYSELVRLAALHKYGGLYLDSDIIILRSLSSLNNTVGFEGQLAGNYLNGAVMSFRKHSPFIMECLTEFYNTYDDTRLRWNGAGLVTRVARNFLRDKKASDNGMELKLQPSFIFFPISRNNITRYFSAPSTETERAQQHELFKKILSESITFHFWNSLTSALVPEPESLVDKLINHQCIRCSDVL</sequence>
<evidence type="ECO:0000313" key="3">
    <source>
        <dbReference type="Proteomes" id="UP000241394"/>
    </source>
</evidence>
<comment type="caution">
    <text evidence="2">The sequence shown here is derived from an EMBL/GenBank/DDBJ whole genome shotgun (WGS) entry which is preliminary data.</text>
</comment>
<dbReference type="Pfam" id="PF04572">
    <property type="entry name" value="Gb3_synth"/>
    <property type="match status" value="1"/>
</dbReference>
<name>A0A2R6QMG7_ACTCC</name>
<dbReference type="Gramene" id="PSS11116">
    <property type="protein sequence ID" value="PSS11116"/>
    <property type="gene ID" value="CEY00_Acc15390"/>
</dbReference>
<dbReference type="OMA" id="YPIHYSE"/>
<reference evidence="3" key="2">
    <citation type="journal article" date="2018" name="BMC Genomics">
        <title>A manually annotated Actinidia chinensis var. chinensis (kiwifruit) genome highlights the challenges associated with draft genomes and gene prediction in plants.</title>
        <authorList>
            <person name="Pilkington S.M."/>
            <person name="Crowhurst R."/>
            <person name="Hilario E."/>
            <person name="Nardozza S."/>
            <person name="Fraser L."/>
            <person name="Peng Y."/>
            <person name="Gunaseelan K."/>
            <person name="Simpson R."/>
            <person name="Tahir J."/>
            <person name="Deroles S.C."/>
            <person name="Templeton K."/>
            <person name="Luo Z."/>
            <person name="Davy M."/>
            <person name="Cheng C."/>
            <person name="McNeilage M."/>
            <person name="Scaglione D."/>
            <person name="Liu Y."/>
            <person name="Zhang Q."/>
            <person name="Datson P."/>
            <person name="De Silva N."/>
            <person name="Gardiner S.E."/>
            <person name="Bassett H."/>
            <person name="Chagne D."/>
            <person name="McCallum J."/>
            <person name="Dzierzon H."/>
            <person name="Deng C."/>
            <person name="Wang Y.Y."/>
            <person name="Barron L."/>
            <person name="Manako K."/>
            <person name="Bowen J."/>
            <person name="Foster T.M."/>
            <person name="Erridge Z.A."/>
            <person name="Tiffin H."/>
            <person name="Waite C.N."/>
            <person name="Davies K.M."/>
            <person name="Grierson E.P."/>
            <person name="Laing W.A."/>
            <person name="Kirk R."/>
            <person name="Chen X."/>
            <person name="Wood M."/>
            <person name="Montefiori M."/>
            <person name="Brummell D.A."/>
            <person name="Schwinn K.E."/>
            <person name="Catanach A."/>
            <person name="Fullerton C."/>
            <person name="Li D."/>
            <person name="Meiyalaghan S."/>
            <person name="Nieuwenhuizen N."/>
            <person name="Read N."/>
            <person name="Prakash R."/>
            <person name="Hunter D."/>
            <person name="Zhang H."/>
            <person name="McKenzie M."/>
            <person name="Knabel M."/>
            <person name="Harris A."/>
            <person name="Allan A.C."/>
            <person name="Gleave A."/>
            <person name="Chen A."/>
            <person name="Janssen B.J."/>
            <person name="Plunkett B."/>
            <person name="Ampomah-Dwamena C."/>
            <person name="Voogd C."/>
            <person name="Leif D."/>
            <person name="Lafferty D."/>
            <person name="Souleyre E.J.F."/>
            <person name="Varkonyi-Gasic E."/>
            <person name="Gambi F."/>
            <person name="Hanley J."/>
            <person name="Yao J.L."/>
            <person name="Cheung J."/>
            <person name="David K.M."/>
            <person name="Warren B."/>
            <person name="Marsh K."/>
            <person name="Snowden K.C."/>
            <person name="Lin-Wang K."/>
            <person name="Brian L."/>
            <person name="Martinez-Sanchez M."/>
            <person name="Wang M."/>
            <person name="Ileperuma N."/>
            <person name="Macnee N."/>
            <person name="Campin R."/>
            <person name="McAtee P."/>
            <person name="Drummond R.S.M."/>
            <person name="Espley R.V."/>
            <person name="Ireland H.S."/>
            <person name="Wu R."/>
            <person name="Atkinson R.G."/>
            <person name="Karunairetnam S."/>
            <person name="Bulley S."/>
            <person name="Chunkath S."/>
            <person name="Hanley Z."/>
            <person name="Storey R."/>
            <person name="Thrimawithana A.H."/>
            <person name="Thomson S."/>
            <person name="David C."/>
            <person name="Testolin R."/>
            <person name="Huang H."/>
            <person name="Hellens R.P."/>
            <person name="Schaffer R.J."/>
        </authorList>
    </citation>
    <scope>NUCLEOTIDE SEQUENCE [LARGE SCALE GENOMIC DNA]</scope>
    <source>
        <strain evidence="3">cv. Red5</strain>
    </source>
</reference>
<dbReference type="AlphaFoldDB" id="A0A2R6QMG7"/>
<dbReference type="SUPFAM" id="SSF53448">
    <property type="entry name" value="Nucleotide-diphospho-sugar transferases"/>
    <property type="match status" value="1"/>
</dbReference>
<gene>
    <name evidence="2" type="ORF">CEY00_Acc15390</name>
</gene>
<protein>
    <submittedName>
        <fullName evidence="2">Glycosyltransferase, DXD sugar-binding motif protein</fullName>
    </submittedName>
</protein>
<dbReference type="PANTHER" id="PTHR47213">
    <property type="entry name" value="OS07G0567300 PROTEIN"/>
    <property type="match status" value="1"/>
</dbReference>
<keyword evidence="2" id="KW-0808">Transferase</keyword>
<dbReference type="InterPro" id="IPR029044">
    <property type="entry name" value="Nucleotide-diphossugar_trans"/>
</dbReference>
<dbReference type="Pfam" id="PF04488">
    <property type="entry name" value="Gly_transf_sug"/>
    <property type="match status" value="1"/>
</dbReference>
<feature type="domain" description="Alpha 1,4-glycosyltransferase" evidence="1">
    <location>
        <begin position="556"/>
        <end position="685"/>
    </location>
</feature>
<keyword evidence="3" id="KW-1185">Reference proteome</keyword>
<accession>A0A2R6QMG7</accession>
<dbReference type="InterPro" id="IPR007652">
    <property type="entry name" value="A1-4-GlycosylTfrase_dom"/>
</dbReference>
<dbReference type="InParanoid" id="A0A2R6QMG7"/>
<evidence type="ECO:0000259" key="1">
    <source>
        <dbReference type="Pfam" id="PF04572"/>
    </source>
</evidence>
<dbReference type="InterPro" id="IPR007577">
    <property type="entry name" value="GlycoTrfase_DXD_sugar-bd_CS"/>
</dbReference>
<reference evidence="2 3" key="1">
    <citation type="submission" date="2017-07" db="EMBL/GenBank/DDBJ databases">
        <title>An improved, manually edited Actinidia chinensis var. chinensis (kiwifruit) genome highlights the challenges associated with draft genomes and gene prediction in plants.</title>
        <authorList>
            <person name="Pilkington S."/>
            <person name="Crowhurst R."/>
            <person name="Hilario E."/>
            <person name="Nardozza S."/>
            <person name="Fraser L."/>
            <person name="Peng Y."/>
            <person name="Gunaseelan K."/>
            <person name="Simpson R."/>
            <person name="Tahir J."/>
            <person name="Deroles S."/>
            <person name="Templeton K."/>
            <person name="Luo Z."/>
            <person name="Davy M."/>
            <person name="Cheng C."/>
            <person name="Mcneilage M."/>
            <person name="Scaglione D."/>
            <person name="Liu Y."/>
            <person name="Zhang Q."/>
            <person name="Datson P."/>
            <person name="De Silva N."/>
            <person name="Gardiner S."/>
            <person name="Bassett H."/>
            <person name="Chagne D."/>
            <person name="Mccallum J."/>
            <person name="Dzierzon H."/>
            <person name="Deng C."/>
            <person name="Wang Y.-Y."/>
            <person name="Barron N."/>
            <person name="Manako K."/>
            <person name="Bowen J."/>
            <person name="Foster T."/>
            <person name="Erridge Z."/>
            <person name="Tiffin H."/>
            <person name="Waite C."/>
            <person name="Davies K."/>
            <person name="Grierson E."/>
            <person name="Laing W."/>
            <person name="Kirk R."/>
            <person name="Chen X."/>
            <person name="Wood M."/>
            <person name="Montefiori M."/>
            <person name="Brummell D."/>
            <person name="Schwinn K."/>
            <person name="Catanach A."/>
            <person name="Fullerton C."/>
            <person name="Li D."/>
            <person name="Meiyalaghan S."/>
            <person name="Nieuwenhuizen N."/>
            <person name="Read N."/>
            <person name="Prakash R."/>
            <person name="Hunter D."/>
            <person name="Zhang H."/>
            <person name="Mckenzie M."/>
            <person name="Knabel M."/>
            <person name="Harris A."/>
            <person name="Allan A."/>
            <person name="Chen A."/>
            <person name="Janssen B."/>
            <person name="Plunkett B."/>
            <person name="Dwamena C."/>
            <person name="Voogd C."/>
            <person name="Leif D."/>
            <person name="Lafferty D."/>
            <person name="Souleyre E."/>
            <person name="Varkonyi-Gasic E."/>
            <person name="Gambi F."/>
            <person name="Hanley J."/>
            <person name="Yao J.-L."/>
            <person name="Cheung J."/>
            <person name="David K."/>
            <person name="Warren B."/>
            <person name="Marsh K."/>
            <person name="Snowden K."/>
            <person name="Lin-Wang K."/>
            <person name="Brian L."/>
            <person name="Martinez-Sanchez M."/>
            <person name="Wang M."/>
            <person name="Ileperuma N."/>
            <person name="Macnee N."/>
            <person name="Campin R."/>
            <person name="Mcatee P."/>
            <person name="Drummond R."/>
            <person name="Espley R."/>
            <person name="Ireland H."/>
            <person name="Wu R."/>
            <person name="Atkinson R."/>
            <person name="Karunairetnam S."/>
            <person name="Bulley S."/>
            <person name="Chunkath S."/>
            <person name="Hanley Z."/>
            <person name="Storey R."/>
            <person name="Thrimawithana A."/>
            <person name="Thomson S."/>
            <person name="David C."/>
            <person name="Testolin R."/>
        </authorList>
    </citation>
    <scope>NUCLEOTIDE SEQUENCE [LARGE SCALE GENOMIC DNA]</scope>
    <source>
        <strain evidence="3">cv. Red5</strain>
        <tissue evidence="2">Young leaf</tissue>
    </source>
</reference>
<dbReference type="InterPro" id="IPR044789">
    <property type="entry name" value="Put_A1-4-GlycosylTfrase_plant"/>
</dbReference>
<dbReference type="OrthoDB" id="409543at2759"/>
<proteinExistence type="predicted"/>
<dbReference type="GO" id="GO:0016740">
    <property type="term" value="F:transferase activity"/>
    <property type="evidence" value="ECO:0007669"/>
    <property type="project" value="UniProtKB-KW"/>
</dbReference>
<evidence type="ECO:0000313" key="2">
    <source>
        <dbReference type="EMBL" id="PSS11116.1"/>
    </source>
</evidence>
<dbReference type="PANTHER" id="PTHR47213:SF1">
    <property type="entry name" value="OS07G0567300 PROTEIN"/>
    <property type="match status" value="1"/>
</dbReference>
<dbReference type="Proteomes" id="UP000241394">
    <property type="component" value="Chromosome LG14"/>
</dbReference>
<dbReference type="FunCoup" id="A0A2R6QMG7">
    <property type="interactions" value="3234"/>
</dbReference>
<dbReference type="Gene3D" id="3.90.550.20">
    <property type="match status" value="1"/>
</dbReference>